<gene>
    <name evidence="2" type="ORF">BSL78_17234</name>
</gene>
<dbReference type="EMBL" id="MRZV01000677">
    <property type="protein sequence ID" value="PIK45895.1"/>
    <property type="molecule type" value="Genomic_DNA"/>
</dbReference>
<proteinExistence type="predicted"/>
<reference evidence="2 3" key="1">
    <citation type="journal article" date="2017" name="PLoS Biol.">
        <title>The sea cucumber genome provides insights into morphological evolution and visceral regeneration.</title>
        <authorList>
            <person name="Zhang X."/>
            <person name="Sun L."/>
            <person name="Yuan J."/>
            <person name="Sun Y."/>
            <person name="Gao Y."/>
            <person name="Zhang L."/>
            <person name="Li S."/>
            <person name="Dai H."/>
            <person name="Hamel J.F."/>
            <person name="Liu C."/>
            <person name="Yu Y."/>
            <person name="Liu S."/>
            <person name="Lin W."/>
            <person name="Guo K."/>
            <person name="Jin S."/>
            <person name="Xu P."/>
            <person name="Storey K.B."/>
            <person name="Huan P."/>
            <person name="Zhang T."/>
            <person name="Zhou Y."/>
            <person name="Zhang J."/>
            <person name="Lin C."/>
            <person name="Li X."/>
            <person name="Xing L."/>
            <person name="Huo D."/>
            <person name="Sun M."/>
            <person name="Wang L."/>
            <person name="Mercier A."/>
            <person name="Li F."/>
            <person name="Yang H."/>
            <person name="Xiang J."/>
        </authorList>
    </citation>
    <scope>NUCLEOTIDE SEQUENCE [LARGE SCALE GENOMIC DNA]</scope>
    <source>
        <strain evidence="2">Shaxun</strain>
        <tissue evidence="2">Muscle</tissue>
    </source>
</reference>
<dbReference type="AlphaFoldDB" id="A0A2G8KD52"/>
<keyword evidence="3" id="KW-1185">Reference proteome</keyword>
<dbReference type="Gene3D" id="3.40.50.1820">
    <property type="entry name" value="alpha/beta hydrolase"/>
    <property type="match status" value="1"/>
</dbReference>
<organism evidence="2 3">
    <name type="scientific">Stichopus japonicus</name>
    <name type="common">Sea cucumber</name>
    <dbReference type="NCBI Taxonomy" id="307972"/>
    <lineage>
        <taxon>Eukaryota</taxon>
        <taxon>Metazoa</taxon>
        <taxon>Echinodermata</taxon>
        <taxon>Eleutherozoa</taxon>
        <taxon>Echinozoa</taxon>
        <taxon>Holothuroidea</taxon>
        <taxon>Aspidochirotacea</taxon>
        <taxon>Aspidochirotida</taxon>
        <taxon>Stichopodidae</taxon>
        <taxon>Apostichopus</taxon>
    </lineage>
</organism>
<feature type="domain" description="AB hydrolase-1" evidence="1">
    <location>
        <begin position="95"/>
        <end position="307"/>
    </location>
</feature>
<dbReference type="OrthoDB" id="6431331at2759"/>
<evidence type="ECO:0000313" key="3">
    <source>
        <dbReference type="Proteomes" id="UP000230750"/>
    </source>
</evidence>
<dbReference type="PRINTS" id="PR00111">
    <property type="entry name" value="ABHYDROLASE"/>
</dbReference>
<accession>A0A2G8KD52</accession>
<dbReference type="InterPro" id="IPR000073">
    <property type="entry name" value="AB_hydrolase_1"/>
</dbReference>
<name>A0A2G8KD52_STIJA</name>
<dbReference type="Proteomes" id="UP000230750">
    <property type="component" value="Unassembled WGS sequence"/>
</dbReference>
<protein>
    <recommendedName>
        <fullName evidence="1">AB hydrolase-1 domain-containing protein</fullName>
    </recommendedName>
</protein>
<dbReference type="SUPFAM" id="SSF53474">
    <property type="entry name" value="alpha/beta-Hydrolases"/>
    <property type="match status" value="1"/>
</dbReference>
<sequence>MYLAARRGYAFECGRLYCTYTYIRKNQLIKCPTNTSCQTKRRFHRVGSECLRQRTPIKLENRADSFFTLKEIPINALGENFNVIYAQAGPKDGDVVLMVHGSPASHKGFQNMAEPLVANGYQVILPNFPGMGWTPLPSSGCYNFSLPHKAQVLQGLVEALKFEKVLMLCGHSMGCQAILHISLLPDFMSKCQSICFVSSIGMRPHKLASPYFIKKWIFTGFYHLCQLPVLGPFLRDLSDPLFQKLGLKGRTKEAQVNSSQEAAYFDWKGAETAVDIFRQRELPMLLFQGDRDKIVQLDIALELLSGLGIKEENIAWYKRKTGKDRDDFSDNVLQRGVVVEGGDHSIFSNSVDIITPEQLSFLKAVKQQQPDSQDRVNTEEK</sequence>
<dbReference type="InterPro" id="IPR029058">
    <property type="entry name" value="AB_hydrolase_fold"/>
</dbReference>
<evidence type="ECO:0000313" key="2">
    <source>
        <dbReference type="EMBL" id="PIK45895.1"/>
    </source>
</evidence>
<dbReference type="PANTHER" id="PTHR47533">
    <property type="entry name" value="PROTEIN CBG21859"/>
    <property type="match status" value="1"/>
</dbReference>
<evidence type="ECO:0000259" key="1">
    <source>
        <dbReference type="Pfam" id="PF00561"/>
    </source>
</evidence>
<dbReference type="Pfam" id="PF00561">
    <property type="entry name" value="Abhydrolase_1"/>
    <property type="match status" value="1"/>
</dbReference>
<dbReference type="PANTHER" id="PTHR47533:SF4">
    <property type="entry name" value="AB HYDROLASE-1 DOMAIN-CONTAINING PROTEIN"/>
    <property type="match status" value="1"/>
</dbReference>
<comment type="caution">
    <text evidence="2">The sequence shown here is derived from an EMBL/GenBank/DDBJ whole genome shotgun (WGS) entry which is preliminary data.</text>
</comment>